<proteinExistence type="inferred from homology"/>
<feature type="domain" description="MobA-like NTP transferase" evidence="9">
    <location>
        <begin position="4"/>
        <end position="166"/>
    </location>
</feature>
<dbReference type="SUPFAM" id="SSF53448">
    <property type="entry name" value="Nucleotide-diphospho-sugar transferases"/>
    <property type="match status" value="1"/>
</dbReference>
<keyword evidence="3 8" id="KW-0479">Metal-binding</keyword>
<keyword evidence="7 8" id="KW-0501">Molybdenum cofactor biosynthesis</keyword>
<evidence type="ECO:0000256" key="1">
    <source>
        <dbReference type="ARBA" id="ARBA00022490"/>
    </source>
</evidence>
<dbReference type="GO" id="GO:0046872">
    <property type="term" value="F:metal ion binding"/>
    <property type="evidence" value="ECO:0007669"/>
    <property type="project" value="UniProtKB-KW"/>
</dbReference>
<name>A0A7G9YJ41_9EURY</name>
<dbReference type="EMBL" id="MT631289">
    <property type="protein sequence ID" value="QNO48025.1"/>
    <property type="molecule type" value="Genomic_DNA"/>
</dbReference>
<gene>
    <name evidence="8 10" type="primary">mobA</name>
    <name evidence="10" type="ORF">PCDLKAGA_00001</name>
</gene>
<dbReference type="Pfam" id="PF12804">
    <property type="entry name" value="NTP_transf_3"/>
    <property type="match status" value="1"/>
</dbReference>
<dbReference type="InterPro" id="IPR029044">
    <property type="entry name" value="Nucleotide-diphossugar_trans"/>
</dbReference>
<dbReference type="GO" id="GO:0006777">
    <property type="term" value="P:Mo-molybdopterin cofactor biosynthetic process"/>
    <property type="evidence" value="ECO:0007669"/>
    <property type="project" value="UniProtKB-KW"/>
</dbReference>
<evidence type="ECO:0000256" key="6">
    <source>
        <dbReference type="ARBA" id="ARBA00023134"/>
    </source>
</evidence>
<evidence type="ECO:0000256" key="8">
    <source>
        <dbReference type="HAMAP-Rule" id="MF_00316"/>
    </source>
</evidence>
<comment type="cofactor">
    <cofactor evidence="8">
        <name>Mg(2+)</name>
        <dbReference type="ChEBI" id="CHEBI:18420"/>
    </cofactor>
</comment>
<dbReference type="PANTHER" id="PTHR19136:SF81">
    <property type="entry name" value="MOLYBDENUM COFACTOR GUANYLYLTRANSFERASE"/>
    <property type="match status" value="1"/>
</dbReference>
<dbReference type="EC" id="2.7.7.77" evidence="8"/>
<organism evidence="10">
    <name type="scientific">Candidatus Methanogaster sp. ANME-2c ERB4</name>
    <dbReference type="NCBI Taxonomy" id="2759911"/>
    <lineage>
        <taxon>Archaea</taxon>
        <taxon>Methanobacteriati</taxon>
        <taxon>Methanobacteriota</taxon>
        <taxon>Stenosarchaea group</taxon>
        <taxon>Methanomicrobia</taxon>
        <taxon>Methanosarcinales</taxon>
        <taxon>ANME-2 cluster</taxon>
        <taxon>Candidatus Methanogasteraceae</taxon>
        <taxon>Candidatus Methanogaster</taxon>
    </lineage>
</organism>
<evidence type="ECO:0000256" key="7">
    <source>
        <dbReference type="ARBA" id="ARBA00023150"/>
    </source>
</evidence>
<dbReference type="GO" id="GO:0061603">
    <property type="term" value="F:molybdenum cofactor guanylyltransferase activity"/>
    <property type="evidence" value="ECO:0007669"/>
    <property type="project" value="UniProtKB-EC"/>
</dbReference>
<dbReference type="GO" id="GO:0005525">
    <property type="term" value="F:GTP binding"/>
    <property type="evidence" value="ECO:0007669"/>
    <property type="project" value="UniProtKB-UniRule"/>
</dbReference>
<feature type="binding site" evidence="8">
    <location>
        <begin position="7"/>
        <end position="9"/>
    </location>
    <ligand>
        <name>GTP</name>
        <dbReference type="ChEBI" id="CHEBI:37565"/>
    </ligand>
</feature>
<keyword evidence="10" id="KW-0548">Nucleotidyltransferase</keyword>
<comment type="catalytic activity">
    <reaction evidence="8">
        <text>Mo-molybdopterin + GTP + H(+) = Mo-molybdopterin guanine dinucleotide + diphosphate</text>
        <dbReference type="Rhea" id="RHEA:34243"/>
        <dbReference type="ChEBI" id="CHEBI:15378"/>
        <dbReference type="ChEBI" id="CHEBI:33019"/>
        <dbReference type="ChEBI" id="CHEBI:37565"/>
        <dbReference type="ChEBI" id="CHEBI:71302"/>
        <dbReference type="ChEBI" id="CHEBI:71310"/>
        <dbReference type="EC" id="2.7.7.77"/>
    </reaction>
</comment>
<sequence>MRTAIILCGGRSARFGRDKTLLKINGSLMIERVIDRASRVVDEIVIAARDPEQKESLEEVLRVRNGVEVMIVCDSIVGYGPVAGILAGLLASKSKYSVCLACDLPHINSDAIDALFECATGHDAAIPQHRNGMLETLYAVYGRPMITACRDAMKNEEHTIRSAIYAMDEVLFVPTESLHRFDSDLRMFLNVNYPEDLGTVV</sequence>
<comment type="subcellular location">
    <subcellularLocation>
        <location evidence="8">Cytoplasm</location>
    </subcellularLocation>
</comment>
<keyword evidence="2 8" id="KW-0808">Transferase</keyword>
<feature type="binding site" evidence="8">
    <location>
        <position position="103"/>
    </location>
    <ligand>
        <name>Mg(2+)</name>
        <dbReference type="ChEBI" id="CHEBI:18420"/>
    </ligand>
</feature>
<evidence type="ECO:0000256" key="3">
    <source>
        <dbReference type="ARBA" id="ARBA00022723"/>
    </source>
</evidence>
<keyword evidence="5 8" id="KW-0460">Magnesium</keyword>
<comment type="caution">
    <text evidence="8">Lacks conserved residue(s) required for the propagation of feature annotation.</text>
</comment>
<keyword evidence="4 8" id="KW-0547">Nucleotide-binding</keyword>
<keyword evidence="6 8" id="KW-0342">GTP-binding</keyword>
<evidence type="ECO:0000256" key="4">
    <source>
        <dbReference type="ARBA" id="ARBA00022741"/>
    </source>
</evidence>
<feature type="binding site" evidence="8">
    <location>
        <position position="103"/>
    </location>
    <ligand>
        <name>GTP</name>
        <dbReference type="ChEBI" id="CHEBI:37565"/>
    </ligand>
</feature>
<dbReference type="PANTHER" id="PTHR19136">
    <property type="entry name" value="MOLYBDENUM COFACTOR GUANYLYLTRANSFERASE"/>
    <property type="match status" value="1"/>
</dbReference>
<dbReference type="CDD" id="cd02503">
    <property type="entry name" value="MobA"/>
    <property type="match status" value="1"/>
</dbReference>
<comment type="similarity">
    <text evidence="8">Belongs to the MobA family.</text>
</comment>
<dbReference type="InterPro" id="IPR025877">
    <property type="entry name" value="MobA-like_NTP_Trfase"/>
</dbReference>
<evidence type="ECO:0000256" key="2">
    <source>
        <dbReference type="ARBA" id="ARBA00022679"/>
    </source>
</evidence>
<comment type="domain">
    <text evidence="8">The N-terminal domain determines nucleotide recognition and specific binding, while the C-terminal domain determines the specific binding to the target protein.</text>
</comment>
<evidence type="ECO:0000256" key="5">
    <source>
        <dbReference type="ARBA" id="ARBA00022842"/>
    </source>
</evidence>
<feature type="binding site" evidence="8">
    <location>
        <position position="19"/>
    </location>
    <ligand>
        <name>GTP</name>
        <dbReference type="ChEBI" id="CHEBI:37565"/>
    </ligand>
</feature>
<evidence type="ECO:0000313" key="10">
    <source>
        <dbReference type="EMBL" id="QNO48025.1"/>
    </source>
</evidence>
<protein>
    <recommendedName>
        <fullName evidence="8">Probable molybdenum cofactor guanylyltransferase</fullName>
        <shortName evidence="8">MoCo guanylyltransferase</shortName>
        <ecNumber evidence="8">2.7.7.77</ecNumber>
    </recommendedName>
    <alternativeName>
        <fullName evidence="8">GTP:molybdopterin guanylyltransferase</fullName>
    </alternativeName>
    <alternativeName>
        <fullName evidence="8">Mo-MPT guanylyltransferase</fullName>
    </alternativeName>
    <alternativeName>
        <fullName evidence="8">Molybdopterin guanylyltransferase</fullName>
    </alternativeName>
    <alternativeName>
        <fullName evidence="8">Molybdopterin-guanine dinucleotide synthase</fullName>
        <shortName evidence="8">MGD synthase</shortName>
    </alternativeName>
</protein>
<dbReference type="HAMAP" id="MF_00316">
    <property type="entry name" value="MobA"/>
    <property type="match status" value="1"/>
</dbReference>
<evidence type="ECO:0000259" key="9">
    <source>
        <dbReference type="Pfam" id="PF12804"/>
    </source>
</evidence>
<comment type="function">
    <text evidence="8">Transfers a GMP moiety from GTP to Mo-molybdopterin (Mo-MPT) cofactor (Moco or molybdenum cofactor) to form Mo-molybdopterin guanine dinucleotide (Mo-MGD) cofactor.</text>
</comment>
<dbReference type="InterPro" id="IPR013482">
    <property type="entry name" value="Molybde_CF_guanTrfase"/>
</dbReference>
<dbReference type="GO" id="GO:0005737">
    <property type="term" value="C:cytoplasm"/>
    <property type="evidence" value="ECO:0007669"/>
    <property type="project" value="UniProtKB-SubCell"/>
</dbReference>
<keyword evidence="1 8" id="KW-0963">Cytoplasm</keyword>
<accession>A0A7G9YJ41</accession>
<dbReference type="AlphaFoldDB" id="A0A7G9YJ41"/>
<reference evidence="10" key="1">
    <citation type="submission" date="2020-06" db="EMBL/GenBank/DDBJ databases">
        <title>Unique genomic features of the anaerobic methanotrophic archaea.</title>
        <authorList>
            <person name="Chadwick G.L."/>
            <person name="Skennerton C.T."/>
            <person name="Laso-Perez R."/>
            <person name="Leu A.O."/>
            <person name="Speth D.R."/>
            <person name="Yu H."/>
            <person name="Morgan-Lang C."/>
            <person name="Hatzenpichler R."/>
            <person name="Goudeau D."/>
            <person name="Malmstrom R."/>
            <person name="Brazelton W.J."/>
            <person name="Woyke T."/>
            <person name="Hallam S.J."/>
            <person name="Tyson G.W."/>
            <person name="Wegener G."/>
            <person name="Boetius A."/>
            <person name="Orphan V."/>
        </authorList>
    </citation>
    <scope>NUCLEOTIDE SEQUENCE</scope>
</reference>
<dbReference type="Gene3D" id="3.90.550.10">
    <property type="entry name" value="Spore Coat Polysaccharide Biosynthesis Protein SpsA, Chain A"/>
    <property type="match status" value="1"/>
</dbReference>